<keyword evidence="6" id="KW-1185">Reference proteome</keyword>
<dbReference type="InterPro" id="IPR050715">
    <property type="entry name" value="LRR-SigEffector_domain"/>
</dbReference>
<dbReference type="EMBL" id="JAZGQO010000011">
    <property type="protein sequence ID" value="KAK6172952.1"/>
    <property type="molecule type" value="Genomic_DNA"/>
</dbReference>
<dbReference type="SUPFAM" id="SSF52058">
    <property type="entry name" value="L domain-like"/>
    <property type="match status" value="1"/>
</dbReference>
<keyword evidence="4" id="KW-0812">Transmembrane</keyword>
<evidence type="ECO:0000256" key="4">
    <source>
        <dbReference type="SAM" id="Phobius"/>
    </source>
</evidence>
<reference evidence="5 6" key="1">
    <citation type="submission" date="2024-01" db="EMBL/GenBank/DDBJ databases">
        <title>The genome of the rayed Mediterranean limpet Patella caerulea (Linnaeus, 1758).</title>
        <authorList>
            <person name="Anh-Thu Weber A."/>
            <person name="Halstead-Nussloch G."/>
        </authorList>
    </citation>
    <scope>NUCLEOTIDE SEQUENCE [LARGE SCALE GENOMIC DNA]</scope>
    <source>
        <strain evidence="5">AATW-2023a</strain>
        <tissue evidence="5">Whole specimen</tissue>
    </source>
</reference>
<dbReference type="Pfam" id="PF13855">
    <property type="entry name" value="LRR_8"/>
    <property type="match status" value="1"/>
</dbReference>
<protein>
    <recommendedName>
        <fullName evidence="7">Leucine-rich repeat-containing protein 59</fullName>
    </recommendedName>
</protein>
<feature type="compositionally biased region" description="Basic and acidic residues" evidence="3">
    <location>
        <begin position="165"/>
        <end position="176"/>
    </location>
</feature>
<gene>
    <name evidence="5" type="ORF">SNE40_016504</name>
</gene>
<dbReference type="AlphaFoldDB" id="A0AAN8J8Q9"/>
<feature type="transmembrane region" description="Helical" evidence="4">
    <location>
        <begin position="244"/>
        <end position="265"/>
    </location>
</feature>
<evidence type="ECO:0000256" key="3">
    <source>
        <dbReference type="SAM" id="MobiDB-lite"/>
    </source>
</evidence>
<proteinExistence type="predicted"/>
<organism evidence="5 6">
    <name type="scientific">Patella caerulea</name>
    <name type="common">Rayed Mediterranean limpet</name>
    <dbReference type="NCBI Taxonomy" id="87958"/>
    <lineage>
        <taxon>Eukaryota</taxon>
        <taxon>Metazoa</taxon>
        <taxon>Spiralia</taxon>
        <taxon>Lophotrochozoa</taxon>
        <taxon>Mollusca</taxon>
        <taxon>Gastropoda</taxon>
        <taxon>Patellogastropoda</taxon>
        <taxon>Patelloidea</taxon>
        <taxon>Patellidae</taxon>
        <taxon>Patella</taxon>
    </lineage>
</organism>
<accession>A0AAN8J8Q9</accession>
<dbReference type="SMART" id="SM00369">
    <property type="entry name" value="LRR_TYP"/>
    <property type="match status" value="3"/>
</dbReference>
<sequence length="308" mass="34683">MARNSLRDRVEGTEIDLSLSNLSVVPVKDVAALKKCNQLDLSNNQLKALDDIFSTSLTHLVKIDLSKNHLASLPSNFGSLKNLQHLDLLGNQLTTLPVSFYQLLKLKWLDVKDNPLEEPLKSITGNCLNDAECKKCAIKTVRFLTGVNAQLLKKQEDEEERVRALERSRQEEEAKERRRRKAEKQAQAEEIKRQKAALKAEQKQQNNHHDSPERVKEKPVTNGVKDHVEIESSSSTDGALCNCFGMLFALLIVMAAVAVGFYLYCGSHGNDKTCTVYYKPVEKNAVATFNIVQKKLVELYDQALTMMK</sequence>
<evidence type="ECO:0000313" key="6">
    <source>
        <dbReference type="Proteomes" id="UP001347796"/>
    </source>
</evidence>
<dbReference type="InterPro" id="IPR001611">
    <property type="entry name" value="Leu-rich_rpt"/>
</dbReference>
<name>A0AAN8J8Q9_PATCE</name>
<feature type="region of interest" description="Disordered" evidence="3">
    <location>
        <begin position="165"/>
        <end position="223"/>
    </location>
</feature>
<keyword evidence="4" id="KW-1133">Transmembrane helix</keyword>
<comment type="caution">
    <text evidence="5">The sequence shown here is derived from an EMBL/GenBank/DDBJ whole genome shotgun (WGS) entry which is preliminary data.</text>
</comment>
<evidence type="ECO:0000256" key="1">
    <source>
        <dbReference type="ARBA" id="ARBA00022614"/>
    </source>
</evidence>
<dbReference type="InterPro" id="IPR003591">
    <property type="entry name" value="Leu-rich_rpt_typical-subtyp"/>
</dbReference>
<dbReference type="PROSITE" id="PS51450">
    <property type="entry name" value="LRR"/>
    <property type="match status" value="1"/>
</dbReference>
<evidence type="ECO:0000256" key="2">
    <source>
        <dbReference type="ARBA" id="ARBA00022737"/>
    </source>
</evidence>
<evidence type="ECO:0008006" key="7">
    <source>
        <dbReference type="Google" id="ProtNLM"/>
    </source>
</evidence>
<dbReference type="PANTHER" id="PTHR45752">
    <property type="entry name" value="LEUCINE-RICH REPEAT-CONTAINING"/>
    <property type="match status" value="1"/>
</dbReference>
<keyword evidence="2" id="KW-0677">Repeat</keyword>
<dbReference type="Proteomes" id="UP001347796">
    <property type="component" value="Unassembled WGS sequence"/>
</dbReference>
<keyword evidence="1" id="KW-0433">Leucine-rich repeat</keyword>
<feature type="compositionally biased region" description="Basic and acidic residues" evidence="3">
    <location>
        <begin position="183"/>
        <end position="223"/>
    </location>
</feature>
<evidence type="ECO:0000313" key="5">
    <source>
        <dbReference type="EMBL" id="KAK6172952.1"/>
    </source>
</evidence>
<keyword evidence="4" id="KW-0472">Membrane</keyword>
<dbReference type="InterPro" id="IPR032675">
    <property type="entry name" value="LRR_dom_sf"/>
</dbReference>
<dbReference type="PANTHER" id="PTHR45752:SF4">
    <property type="entry name" value="LEUCINE-RICH REPEAT-CONTAINING PROTEIN 59"/>
    <property type="match status" value="1"/>
</dbReference>
<dbReference type="Gene3D" id="3.80.10.10">
    <property type="entry name" value="Ribonuclease Inhibitor"/>
    <property type="match status" value="1"/>
</dbReference>